<evidence type="ECO:0000256" key="1">
    <source>
        <dbReference type="SAM" id="MobiDB-lite"/>
    </source>
</evidence>
<dbReference type="AlphaFoldDB" id="A0A9W7DBN1"/>
<feature type="region of interest" description="Disordered" evidence="1">
    <location>
        <begin position="122"/>
        <end position="201"/>
    </location>
</feature>
<reference evidence="2" key="1">
    <citation type="submission" date="2023-04" db="EMBL/GenBank/DDBJ databases">
        <title>Ambrosiozyma monospora NBRC 1965.</title>
        <authorList>
            <person name="Ichikawa N."/>
            <person name="Sato H."/>
            <person name="Tonouchi N."/>
        </authorList>
    </citation>
    <scope>NUCLEOTIDE SEQUENCE</scope>
    <source>
        <strain evidence="2">NBRC 1965</strain>
    </source>
</reference>
<evidence type="ECO:0000313" key="2">
    <source>
        <dbReference type="EMBL" id="GMG19273.1"/>
    </source>
</evidence>
<protein>
    <submittedName>
        <fullName evidence="2">Unnamed protein product</fullName>
    </submittedName>
</protein>
<accession>A0A9W7DBN1</accession>
<dbReference type="Proteomes" id="UP001165063">
    <property type="component" value="Unassembled WGS sequence"/>
</dbReference>
<feature type="compositionally biased region" description="Basic and acidic residues" evidence="1">
    <location>
        <begin position="126"/>
        <end position="139"/>
    </location>
</feature>
<evidence type="ECO:0000313" key="3">
    <source>
        <dbReference type="Proteomes" id="UP001165063"/>
    </source>
</evidence>
<feature type="compositionally biased region" description="Low complexity" evidence="1">
    <location>
        <begin position="36"/>
        <end position="56"/>
    </location>
</feature>
<organism evidence="2 3">
    <name type="scientific">Ambrosiozyma monospora</name>
    <name type="common">Yeast</name>
    <name type="synonym">Endomycopsis monosporus</name>
    <dbReference type="NCBI Taxonomy" id="43982"/>
    <lineage>
        <taxon>Eukaryota</taxon>
        <taxon>Fungi</taxon>
        <taxon>Dikarya</taxon>
        <taxon>Ascomycota</taxon>
        <taxon>Saccharomycotina</taxon>
        <taxon>Pichiomycetes</taxon>
        <taxon>Pichiales</taxon>
        <taxon>Pichiaceae</taxon>
        <taxon>Ambrosiozyma</taxon>
    </lineage>
</organism>
<comment type="caution">
    <text evidence="2">The sequence shown here is derived from an EMBL/GenBank/DDBJ whole genome shotgun (WGS) entry which is preliminary data.</text>
</comment>
<dbReference type="EMBL" id="BSXU01000095">
    <property type="protein sequence ID" value="GMG19273.1"/>
    <property type="molecule type" value="Genomic_DNA"/>
</dbReference>
<keyword evidence="3" id="KW-1185">Reference proteome</keyword>
<name>A0A9W7DBN1_AMBMO</name>
<feature type="compositionally biased region" description="Basic and acidic residues" evidence="1">
    <location>
        <begin position="147"/>
        <end position="178"/>
    </location>
</feature>
<feature type="region of interest" description="Disordered" evidence="1">
    <location>
        <begin position="27"/>
        <end position="56"/>
    </location>
</feature>
<gene>
    <name evidence="2" type="ORF">Amon01_000033600</name>
</gene>
<sequence length="201" mass="23189">MADENNNLITNMLRQAAARVELDKHNVGNQPILNDPSSIQQQASAPDQQPSQQQQQQFPQQIDQVLSDPAIVTVTKYKAKTYVYPPQVLMALRESPLIDISHLTLPEDEFYRFNARLPRMNGRIKGNHERRGSFKEGGRRDKRRSSTKSDKKERSAIRKQLGKEREHLQREHGGHSFKEQTAVEEEEPEWMRAEDTPTACF</sequence>
<proteinExistence type="predicted"/>